<protein>
    <recommendedName>
        <fullName evidence="3">Phage major capsid protein</fullName>
    </recommendedName>
</protein>
<sequence>MPGIIIVTDLAGNTNTIKKVNAGAITEANVVAKMKEAFLALPKQIRHKGANIVVDESVKDYILLANLADNYKDRIIQTGDNSFKYLSCDIVFAPMPEAHKDSIVAGLTEELVFATDVVGDHNSMVIGTKNIFSESVYYKSVYSAGHAVAIPEQKVLITVA</sequence>
<comment type="caution">
    <text evidence="1">The sequence shown here is derived from an EMBL/GenBank/DDBJ whole genome shotgun (WGS) entry which is preliminary data.</text>
</comment>
<accession>A0A5C8IBS3</accession>
<evidence type="ECO:0000313" key="2">
    <source>
        <dbReference type="Proteomes" id="UP000321926"/>
    </source>
</evidence>
<organism evidence="1 2">
    <name type="scientific">Pontibacter qinzhouensis</name>
    <dbReference type="NCBI Taxonomy" id="2603253"/>
    <lineage>
        <taxon>Bacteria</taxon>
        <taxon>Pseudomonadati</taxon>
        <taxon>Bacteroidota</taxon>
        <taxon>Cytophagia</taxon>
        <taxon>Cytophagales</taxon>
        <taxon>Hymenobacteraceae</taxon>
        <taxon>Pontibacter</taxon>
    </lineage>
</organism>
<reference evidence="1 2" key="1">
    <citation type="submission" date="2019-08" db="EMBL/GenBank/DDBJ databases">
        <authorList>
            <person name="Shi S."/>
        </authorList>
    </citation>
    <scope>NUCLEOTIDE SEQUENCE [LARGE SCALE GENOMIC DNA]</scope>
    <source>
        <strain evidence="1 2">GY10130</strain>
    </source>
</reference>
<gene>
    <name evidence="1" type="ORF">FVR03_24050</name>
</gene>
<dbReference type="AlphaFoldDB" id="A0A5C8IBS3"/>
<proteinExistence type="predicted"/>
<evidence type="ECO:0008006" key="3">
    <source>
        <dbReference type="Google" id="ProtNLM"/>
    </source>
</evidence>
<name>A0A5C8IBS3_9BACT</name>
<dbReference type="Proteomes" id="UP000321926">
    <property type="component" value="Unassembled WGS sequence"/>
</dbReference>
<dbReference type="EMBL" id="VRTY01000204">
    <property type="protein sequence ID" value="TXK18382.1"/>
    <property type="molecule type" value="Genomic_DNA"/>
</dbReference>
<evidence type="ECO:0000313" key="1">
    <source>
        <dbReference type="EMBL" id="TXK18382.1"/>
    </source>
</evidence>
<keyword evidence="2" id="KW-1185">Reference proteome</keyword>